<evidence type="ECO:0000256" key="6">
    <source>
        <dbReference type="ARBA" id="ARBA00022989"/>
    </source>
</evidence>
<feature type="transmembrane region" description="Helical" evidence="8">
    <location>
        <begin position="345"/>
        <end position="367"/>
    </location>
</feature>
<dbReference type="EMBL" id="FO203427">
    <property type="protein sequence ID" value="CCH48294.1"/>
    <property type="molecule type" value="Genomic_DNA"/>
</dbReference>
<dbReference type="PANTHER" id="PTHR33908">
    <property type="entry name" value="MANNOSYLTRANSFERASE YKCB-RELATED"/>
    <property type="match status" value="1"/>
</dbReference>
<evidence type="ECO:0000256" key="5">
    <source>
        <dbReference type="ARBA" id="ARBA00022692"/>
    </source>
</evidence>
<dbReference type="InterPro" id="IPR038731">
    <property type="entry name" value="RgtA/B/C-like"/>
</dbReference>
<dbReference type="Pfam" id="PF13231">
    <property type="entry name" value="PMT_2"/>
    <property type="match status" value="1"/>
</dbReference>
<name>M1WPE1_PSEP2</name>
<evidence type="ECO:0000256" key="3">
    <source>
        <dbReference type="ARBA" id="ARBA00022676"/>
    </source>
</evidence>
<dbReference type="InterPro" id="IPR050297">
    <property type="entry name" value="LipidA_mod_glycosyltrf_83"/>
</dbReference>
<proteinExistence type="predicted"/>
<keyword evidence="5 8" id="KW-0812">Transmembrane</keyword>
<keyword evidence="4 10" id="KW-0808">Transferase</keyword>
<evidence type="ECO:0000256" key="4">
    <source>
        <dbReference type="ARBA" id="ARBA00022679"/>
    </source>
</evidence>
<keyword evidence="11" id="KW-1185">Reference proteome</keyword>
<protein>
    <submittedName>
        <fullName evidence="10">Dolichyl-phosphate-mannose-protein mannosyltransferase family protein</fullName>
    </submittedName>
</protein>
<keyword evidence="3 10" id="KW-0328">Glycosyltransferase</keyword>
<keyword evidence="6 8" id="KW-1133">Transmembrane helix</keyword>
<dbReference type="STRING" id="1322246.BN4_11057"/>
<reference evidence="10 11" key="1">
    <citation type="journal article" date="2013" name="PLoS ONE">
        <title>The first genomic and proteomic characterization of a deep-sea sulfate reducer: insights into the piezophilic lifestyle of Desulfovibrio piezophilus.</title>
        <authorList>
            <person name="Pradel N."/>
            <person name="Ji B."/>
            <person name="Gimenez G."/>
            <person name="Talla E."/>
            <person name="Lenoble P."/>
            <person name="Garel M."/>
            <person name="Tamburini C."/>
            <person name="Fourquet P."/>
            <person name="Lebrun R."/>
            <person name="Bertin P."/>
            <person name="Denis Y."/>
            <person name="Pophillat M."/>
            <person name="Barbe V."/>
            <person name="Ollivier B."/>
            <person name="Dolla A."/>
        </authorList>
    </citation>
    <scope>NUCLEOTIDE SEQUENCE [LARGE SCALE GENOMIC DNA]</scope>
    <source>
        <strain evidence="11">DSM 10523 / SB164P1</strain>
    </source>
</reference>
<dbReference type="BioCyc" id="DPIE1322246:BN4_RS05340-MONOMER"/>
<evidence type="ECO:0000313" key="10">
    <source>
        <dbReference type="EMBL" id="CCH48294.1"/>
    </source>
</evidence>
<dbReference type="AlphaFoldDB" id="M1WPE1"/>
<dbReference type="RefSeq" id="WP_015414345.1">
    <property type="nucleotide sequence ID" value="NC_020409.1"/>
</dbReference>
<sequence length="545" mass="61946">MDALLAKAGSYIIPIPSIMTKSNESYSLRLDVLALVIIAISFAIRYWFVATGQLNLVQDEAQYWDWIRRPQLSYYSKGPLIAWVISTWCSVFGSTELGVRFGAVLGMTGIQTALYIGISRVWREYRLALYVLFIAATLPLLNGLGILMTTDNPLIFCWTVAFFALSAATRNKPDQTPGNTPFVILAIVLALGILAKYMMLAFLVIATIYALILQFRGQMPKRFWQRFALASLVGTLVGLTPILIWNMGNDWVGFKHVAKLSTGESKAFKIRLMPFLEMFGAQVGLLAPWWFSLIMIGGWRAVKKSIIGPIGAFDEKYRHALQAALFFWPLWLTITFWALKSKTEANWTAVSFMAAAIVGGMAFKKWWTKPNRSRRGRQILVGVATLLTLFIFVSPLAPLPAQYNLTKRLKGWEGLGLEMQRLAAAEFENPNHVFFFSNKYDITSELAFYTPGQPFTYCLWTPDRRMNQYDLWPGPDETKIGWDAIMVRKRFTNSPIPRETLDLFESVSPPIFFESSFHDQPARKFTLHLCRGFKGQWPVHSSHRF</sequence>
<evidence type="ECO:0000313" key="11">
    <source>
        <dbReference type="Proteomes" id="UP000011724"/>
    </source>
</evidence>
<evidence type="ECO:0000256" key="7">
    <source>
        <dbReference type="ARBA" id="ARBA00023136"/>
    </source>
</evidence>
<keyword evidence="7 8" id="KW-0472">Membrane</keyword>
<dbReference type="PATRIC" id="fig|879567.3.peg.1092"/>
<evidence type="ECO:0000259" key="9">
    <source>
        <dbReference type="Pfam" id="PF13231"/>
    </source>
</evidence>
<dbReference type="Proteomes" id="UP000011724">
    <property type="component" value="Chromosome"/>
</dbReference>
<organism evidence="10 11">
    <name type="scientific">Pseudodesulfovibrio piezophilus (strain DSM 21447 / JCM 15486 / C1TLV30)</name>
    <name type="common">Desulfovibrio piezophilus</name>
    <dbReference type="NCBI Taxonomy" id="1322246"/>
    <lineage>
        <taxon>Bacteria</taxon>
        <taxon>Pseudomonadati</taxon>
        <taxon>Thermodesulfobacteriota</taxon>
        <taxon>Desulfovibrionia</taxon>
        <taxon>Desulfovibrionales</taxon>
        <taxon>Desulfovibrionaceae</taxon>
    </lineage>
</organism>
<evidence type="ECO:0000256" key="1">
    <source>
        <dbReference type="ARBA" id="ARBA00004651"/>
    </source>
</evidence>
<feature type="transmembrane region" description="Helical" evidence="8">
    <location>
        <begin position="227"/>
        <end position="245"/>
    </location>
</feature>
<dbReference type="GO" id="GO:0005886">
    <property type="term" value="C:plasma membrane"/>
    <property type="evidence" value="ECO:0007669"/>
    <property type="project" value="UniProtKB-SubCell"/>
</dbReference>
<feature type="transmembrane region" description="Helical" evidence="8">
    <location>
        <begin position="128"/>
        <end position="147"/>
    </location>
</feature>
<dbReference type="GO" id="GO:0009103">
    <property type="term" value="P:lipopolysaccharide biosynthetic process"/>
    <property type="evidence" value="ECO:0007669"/>
    <property type="project" value="UniProtKB-ARBA"/>
</dbReference>
<comment type="subcellular location">
    <subcellularLocation>
        <location evidence="1">Cell membrane</location>
        <topology evidence="1">Multi-pass membrane protein</topology>
    </subcellularLocation>
</comment>
<keyword evidence="2" id="KW-1003">Cell membrane</keyword>
<feature type="transmembrane region" description="Helical" evidence="8">
    <location>
        <begin position="28"/>
        <end position="48"/>
    </location>
</feature>
<feature type="transmembrane region" description="Helical" evidence="8">
    <location>
        <begin position="182"/>
        <end position="215"/>
    </location>
</feature>
<evidence type="ECO:0000256" key="2">
    <source>
        <dbReference type="ARBA" id="ARBA00022475"/>
    </source>
</evidence>
<accession>M1WPE1</accession>
<feature type="transmembrane region" description="Helical" evidence="8">
    <location>
        <begin position="279"/>
        <end position="299"/>
    </location>
</feature>
<dbReference type="eggNOG" id="COG1807">
    <property type="taxonomic scope" value="Bacteria"/>
</dbReference>
<feature type="transmembrane region" description="Helical" evidence="8">
    <location>
        <begin position="379"/>
        <end position="399"/>
    </location>
</feature>
<dbReference type="HOGENOM" id="CLU_016165_3_0_7"/>
<dbReference type="GO" id="GO:0016763">
    <property type="term" value="F:pentosyltransferase activity"/>
    <property type="evidence" value="ECO:0007669"/>
    <property type="project" value="TreeGrafter"/>
</dbReference>
<feature type="transmembrane region" description="Helical" evidence="8">
    <location>
        <begin position="101"/>
        <end position="122"/>
    </location>
</feature>
<dbReference type="KEGG" id="dpi:BN4_11057"/>
<evidence type="ECO:0000256" key="8">
    <source>
        <dbReference type="SAM" id="Phobius"/>
    </source>
</evidence>
<gene>
    <name evidence="10" type="ordered locus">BN4_11057</name>
</gene>
<reference evidence="11" key="2">
    <citation type="journal article" date="2013" name="Stand. Genomic Sci.">
        <title>Complete genome sequence of Desulfocapsa sulfexigens, a marine deltaproteobacterium specialized in disproportionating inorganic sulfur compounds.</title>
        <authorList>
            <person name="Finster K.W."/>
            <person name="Kjeldsen K.U."/>
            <person name="Kube M."/>
            <person name="Reinhardt R."/>
            <person name="Mussmann M."/>
            <person name="Amann R."/>
            <person name="Schreiber L."/>
        </authorList>
    </citation>
    <scope>NUCLEOTIDE SEQUENCE [LARGE SCALE GENOMIC DNA]</scope>
    <source>
        <strain evidence="11">DSM 10523 / SB164P1</strain>
    </source>
</reference>
<feature type="domain" description="Glycosyltransferase RgtA/B/C/D-like" evidence="9">
    <location>
        <begin position="77"/>
        <end position="245"/>
    </location>
</feature>
<dbReference type="PANTHER" id="PTHR33908:SF11">
    <property type="entry name" value="MEMBRANE PROTEIN"/>
    <property type="match status" value="1"/>
</dbReference>
<feature type="transmembrane region" description="Helical" evidence="8">
    <location>
        <begin position="320"/>
        <end position="339"/>
    </location>
</feature>